<feature type="compositionally biased region" description="Gly residues" evidence="6">
    <location>
        <begin position="1"/>
        <end position="12"/>
    </location>
</feature>
<comment type="subcellular location">
    <subcellularLocation>
        <location evidence="1">Nucleus</location>
    </subcellularLocation>
</comment>
<name>A0ABQ9E5P0_TEGGR</name>
<dbReference type="SUPFAM" id="SSF57667">
    <property type="entry name" value="beta-beta-alpha zinc fingers"/>
    <property type="match status" value="1"/>
</dbReference>
<feature type="region of interest" description="Disordered" evidence="6">
    <location>
        <begin position="509"/>
        <end position="536"/>
    </location>
</feature>
<evidence type="ECO:0000256" key="3">
    <source>
        <dbReference type="ARBA" id="ARBA00022771"/>
    </source>
</evidence>
<keyword evidence="2" id="KW-0479">Metal-binding</keyword>
<feature type="compositionally biased region" description="Gly residues" evidence="6">
    <location>
        <begin position="196"/>
        <end position="230"/>
    </location>
</feature>
<evidence type="ECO:0000256" key="2">
    <source>
        <dbReference type="ARBA" id="ARBA00022723"/>
    </source>
</evidence>
<evidence type="ECO:0000313" key="9">
    <source>
        <dbReference type="Proteomes" id="UP001217089"/>
    </source>
</evidence>
<dbReference type="InterPro" id="IPR013087">
    <property type="entry name" value="Znf_C2H2_type"/>
</dbReference>
<organism evidence="8 9">
    <name type="scientific">Tegillarca granosa</name>
    <name type="common">Malaysian cockle</name>
    <name type="synonym">Anadara granosa</name>
    <dbReference type="NCBI Taxonomy" id="220873"/>
    <lineage>
        <taxon>Eukaryota</taxon>
        <taxon>Metazoa</taxon>
        <taxon>Spiralia</taxon>
        <taxon>Lophotrochozoa</taxon>
        <taxon>Mollusca</taxon>
        <taxon>Bivalvia</taxon>
        <taxon>Autobranchia</taxon>
        <taxon>Pteriomorphia</taxon>
        <taxon>Arcoida</taxon>
        <taxon>Arcoidea</taxon>
        <taxon>Arcidae</taxon>
        <taxon>Tegillarca</taxon>
    </lineage>
</organism>
<feature type="region of interest" description="Disordered" evidence="6">
    <location>
        <begin position="1"/>
        <end position="66"/>
    </location>
</feature>
<dbReference type="Pfam" id="PF12171">
    <property type="entry name" value="zf-C2H2_jaz"/>
    <property type="match status" value="1"/>
</dbReference>
<evidence type="ECO:0000256" key="5">
    <source>
        <dbReference type="ARBA" id="ARBA00023242"/>
    </source>
</evidence>
<keyword evidence="9" id="KW-1185">Reference proteome</keyword>
<dbReference type="Proteomes" id="UP001217089">
    <property type="component" value="Unassembled WGS sequence"/>
</dbReference>
<feature type="compositionally biased region" description="Basic and acidic residues" evidence="6">
    <location>
        <begin position="517"/>
        <end position="530"/>
    </location>
</feature>
<feature type="compositionally biased region" description="Basic and acidic residues" evidence="6">
    <location>
        <begin position="415"/>
        <end position="426"/>
    </location>
</feature>
<feature type="region of interest" description="Disordered" evidence="6">
    <location>
        <begin position="186"/>
        <end position="426"/>
    </location>
</feature>
<comment type="caution">
    <text evidence="8">The sequence shown here is derived from an EMBL/GenBank/DDBJ whole genome shotgun (WGS) entry which is preliminary data.</text>
</comment>
<keyword evidence="4" id="KW-0862">Zinc</keyword>
<reference evidence="8 9" key="1">
    <citation type="submission" date="2022-12" db="EMBL/GenBank/DDBJ databases">
        <title>Chromosome-level genome of Tegillarca granosa.</title>
        <authorList>
            <person name="Kim J."/>
        </authorList>
    </citation>
    <scope>NUCLEOTIDE SEQUENCE [LARGE SCALE GENOMIC DNA]</scope>
    <source>
        <strain evidence="8">Teg-2019</strain>
        <tissue evidence="8">Adductor muscle</tissue>
    </source>
</reference>
<dbReference type="InterPro" id="IPR036236">
    <property type="entry name" value="Znf_C2H2_sf"/>
</dbReference>
<feature type="compositionally biased region" description="Basic residues" evidence="6">
    <location>
        <begin position="742"/>
        <end position="762"/>
    </location>
</feature>
<dbReference type="SMART" id="SM00451">
    <property type="entry name" value="ZnF_U1"/>
    <property type="match status" value="3"/>
</dbReference>
<dbReference type="PANTHER" id="PTHR15491:SF9">
    <property type="entry name" value="CIP1-INTERACTING ZINC FINGER PROTEIN"/>
    <property type="match status" value="1"/>
</dbReference>
<evidence type="ECO:0000256" key="1">
    <source>
        <dbReference type="ARBA" id="ARBA00004123"/>
    </source>
</evidence>
<feature type="compositionally biased region" description="Basic and acidic residues" evidence="6">
    <location>
        <begin position="90"/>
        <end position="102"/>
    </location>
</feature>
<dbReference type="PANTHER" id="PTHR15491">
    <property type="match status" value="1"/>
</dbReference>
<dbReference type="PROSITE" id="PS50171">
    <property type="entry name" value="ZF_MATRIN"/>
    <property type="match status" value="1"/>
</dbReference>
<dbReference type="EMBL" id="JARBDR010000919">
    <property type="protein sequence ID" value="KAJ8300726.1"/>
    <property type="molecule type" value="Genomic_DNA"/>
</dbReference>
<feature type="region of interest" description="Disordered" evidence="6">
    <location>
        <begin position="635"/>
        <end position="762"/>
    </location>
</feature>
<dbReference type="PROSITE" id="PS00028">
    <property type="entry name" value="ZINC_FINGER_C2H2_1"/>
    <property type="match status" value="1"/>
</dbReference>
<evidence type="ECO:0000259" key="7">
    <source>
        <dbReference type="PROSITE" id="PS50171"/>
    </source>
</evidence>
<keyword evidence="3" id="KW-0863">Zinc-finger</keyword>
<feature type="compositionally biased region" description="Acidic residues" evidence="6">
    <location>
        <begin position="365"/>
        <end position="387"/>
    </location>
</feature>
<feature type="compositionally biased region" description="Acidic residues" evidence="6">
    <location>
        <begin position="706"/>
        <end position="718"/>
    </location>
</feature>
<feature type="compositionally biased region" description="Basic and acidic residues" evidence="6">
    <location>
        <begin position="111"/>
        <end position="124"/>
    </location>
</feature>
<keyword evidence="5" id="KW-0539">Nucleus</keyword>
<gene>
    <name evidence="8" type="ORF">KUTeg_022245</name>
</gene>
<dbReference type="InterPro" id="IPR056345">
    <property type="entry name" value="Znf-C2H2_CIZ1"/>
</dbReference>
<proteinExistence type="predicted"/>
<feature type="domain" description="Matrin-type" evidence="7">
    <location>
        <begin position="595"/>
        <end position="626"/>
    </location>
</feature>
<feature type="compositionally biased region" description="Acidic residues" evidence="6">
    <location>
        <begin position="727"/>
        <end position="737"/>
    </location>
</feature>
<dbReference type="InterPro" id="IPR000690">
    <property type="entry name" value="Matrin/U1-C_Znf_C2H2"/>
</dbReference>
<feature type="compositionally biased region" description="Polar residues" evidence="6">
    <location>
        <begin position="671"/>
        <end position="696"/>
    </location>
</feature>
<protein>
    <recommendedName>
        <fullName evidence="7">Matrin-type domain-containing protein</fullName>
    </recommendedName>
</protein>
<dbReference type="Pfam" id="PF23330">
    <property type="entry name" value="zf-C2H2_14"/>
    <property type="match status" value="1"/>
</dbReference>
<evidence type="ECO:0000256" key="6">
    <source>
        <dbReference type="SAM" id="MobiDB-lite"/>
    </source>
</evidence>
<feature type="compositionally biased region" description="Basic and acidic residues" evidence="6">
    <location>
        <begin position="635"/>
        <end position="670"/>
    </location>
</feature>
<dbReference type="InterPro" id="IPR003604">
    <property type="entry name" value="Matrin/U1-like-C_Znf_C2H2"/>
</dbReference>
<feature type="region of interest" description="Disordered" evidence="6">
    <location>
        <begin position="79"/>
        <end position="124"/>
    </location>
</feature>
<evidence type="ECO:0000313" key="8">
    <source>
        <dbReference type="EMBL" id="KAJ8300726.1"/>
    </source>
</evidence>
<feature type="compositionally biased region" description="Basic and acidic residues" evidence="6">
    <location>
        <begin position="286"/>
        <end position="364"/>
    </location>
</feature>
<dbReference type="Gene3D" id="3.30.160.60">
    <property type="entry name" value="Classic Zinc Finger"/>
    <property type="match status" value="1"/>
</dbReference>
<dbReference type="InterPro" id="IPR022755">
    <property type="entry name" value="Znf_C2H2_jaz"/>
</dbReference>
<accession>A0ABQ9E5P0</accession>
<sequence>MDDRNLGGGRGGLMDDRNLGGGRGGLLDDRNMGGARGGLLDDRNIGGNRGSLLDDRNIGGNRGGHFEDRNVDVRSSLLDDRPARGGLLDDMPRGRLLDDRGMPGRAGGRHSLLERDNYDSGGLLDREPLINRRTLLSENQEVQHILNVQQQQIAALKDSQLQMVSNLLQQQGGAGLLPHQQQNMKSSLLGTPAGNVGPGGGGMGRGSLLGSGGGRGSLLGPGGARMGRGGIPSIFDIKTNTKGGGMQLGKRGIREQRDGGMGAGPHKRMRRDMRGGHQSPRGLQHNQDRHFRRDNDKRDDRSRDRPSTGGRHSDRSPSTHSSRDRNRSGGRKDEKKDIKKETEKKEDKEETKNGEEEEITKSNEDETQNENQDVENKDEEMADAEDVDEKKDDMDTSDTSLIVTIDKSGRSVNDPQRKKSDSESDGKKTNFYCHACAVDCRNETSFTNHMKGNRHRDRMNMLLNLHQKKSYELADRMKAEEHLRKIEGKPRPDYCRTCDIKFDGTFQQHRQTREHKKKVEKEKLHGKEHSDEEDEEFPDNFVTVDTIGYDDDDVNMDADGGKKLGKFKVDIDFVIPDYDPQKPLGQNFIVPVTGYFCKLCHKFYNNEQAAKVTHCQSEPHYDKFQKMMLAKKLSQKMEKEKQSADIKEEQKVDIQEEQKDSTETANEKNNTESNQSATTETSQSKTTNGSIDQSENGETEIKVEETGEAEEKAEEDVTMDTNVDTSVAEEEHEEEEDVSPKSKAKGSTRGRGKQRARRGKKV</sequence>
<dbReference type="InterPro" id="IPR026811">
    <property type="entry name" value="CIZ1"/>
</dbReference>
<evidence type="ECO:0000256" key="4">
    <source>
        <dbReference type="ARBA" id="ARBA00022833"/>
    </source>
</evidence>